<dbReference type="Proteomes" id="UP000064967">
    <property type="component" value="Chromosome"/>
</dbReference>
<dbReference type="STRING" id="1391654.AKJ09_05650"/>
<dbReference type="PANTHER" id="PTHR40094">
    <property type="entry name" value="ALPHA-2-MACROGLOBULIN HOMOLOG"/>
    <property type="match status" value="1"/>
</dbReference>
<dbReference type="SUPFAM" id="SSF48239">
    <property type="entry name" value="Terpenoid cyclases/Protein prenyltransferases"/>
    <property type="match status" value="1"/>
</dbReference>
<dbReference type="GO" id="GO:0004866">
    <property type="term" value="F:endopeptidase inhibitor activity"/>
    <property type="evidence" value="ECO:0007669"/>
    <property type="project" value="InterPro"/>
</dbReference>
<dbReference type="Pfam" id="PF13205">
    <property type="entry name" value="Big_5"/>
    <property type="match status" value="2"/>
</dbReference>
<dbReference type="EMBL" id="CP012333">
    <property type="protein sequence ID" value="AKU98986.1"/>
    <property type="molecule type" value="Genomic_DNA"/>
</dbReference>
<evidence type="ECO:0000256" key="3">
    <source>
        <dbReference type="SAM" id="MobiDB-lite"/>
    </source>
</evidence>
<dbReference type="InterPro" id="IPR008930">
    <property type="entry name" value="Terpenoid_cyclase/PrenylTrfase"/>
</dbReference>
<evidence type="ECO:0000259" key="5">
    <source>
        <dbReference type="SMART" id="SM01360"/>
    </source>
</evidence>
<dbReference type="Pfam" id="PF01835">
    <property type="entry name" value="MG2"/>
    <property type="match status" value="1"/>
</dbReference>
<evidence type="ECO:0000256" key="1">
    <source>
        <dbReference type="ARBA" id="ARBA00010556"/>
    </source>
</evidence>
<accession>A0A0K1Q020</accession>
<feature type="region of interest" description="Disordered" evidence="3">
    <location>
        <begin position="1"/>
        <end position="92"/>
    </location>
</feature>
<dbReference type="Pfam" id="PF00207">
    <property type="entry name" value="A2M"/>
    <property type="match status" value="1"/>
</dbReference>
<evidence type="ECO:0008006" key="8">
    <source>
        <dbReference type="Google" id="ProtNLM"/>
    </source>
</evidence>
<dbReference type="InterPro" id="IPR032812">
    <property type="entry name" value="SbsA_Ig"/>
</dbReference>
<evidence type="ECO:0000259" key="4">
    <source>
        <dbReference type="SMART" id="SM01359"/>
    </source>
</evidence>
<evidence type="ECO:0000256" key="2">
    <source>
        <dbReference type="ARBA" id="ARBA00022729"/>
    </source>
</evidence>
<proteinExistence type="inferred from homology"/>
<keyword evidence="2" id="KW-0732">Signal</keyword>
<dbReference type="Pfam" id="PF17973">
    <property type="entry name" value="bMG10"/>
    <property type="match status" value="1"/>
</dbReference>
<dbReference type="KEGG" id="llu:AKJ09_05650"/>
<feature type="domain" description="Alpha-2-macroglobulin" evidence="5">
    <location>
        <begin position="1253"/>
        <end position="1343"/>
    </location>
</feature>
<keyword evidence="7" id="KW-1185">Reference proteome</keyword>
<reference evidence="6 7" key="1">
    <citation type="submission" date="2015-08" db="EMBL/GenBank/DDBJ databases">
        <authorList>
            <person name="Babu N.S."/>
            <person name="Beckwith C.J."/>
            <person name="Beseler K.G."/>
            <person name="Brison A."/>
            <person name="Carone J.V."/>
            <person name="Caskin T.P."/>
            <person name="Diamond M."/>
            <person name="Durham M.E."/>
            <person name="Foxe J.M."/>
            <person name="Go M."/>
            <person name="Henderson B.A."/>
            <person name="Jones I.B."/>
            <person name="McGettigan J.A."/>
            <person name="Micheletti S.J."/>
            <person name="Nasrallah M.E."/>
            <person name="Ortiz D."/>
            <person name="Piller C.R."/>
            <person name="Privatt S.R."/>
            <person name="Schneider S.L."/>
            <person name="Sharp S."/>
            <person name="Smith T.C."/>
            <person name="Stanton J.D."/>
            <person name="Ullery H.E."/>
            <person name="Wilson R.J."/>
            <person name="Serrano M.G."/>
            <person name="Buck G."/>
            <person name="Lee V."/>
            <person name="Wang Y."/>
            <person name="Carvalho R."/>
            <person name="Voegtly L."/>
            <person name="Shi R."/>
            <person name="Duckworth R."/>
            <person name="Johnson A."/>
            <person name="Loviza R."/>
            <person name="Walstead R."/>
            <person name="Shah Z."/>
            <person name="Kiflezghi M."/>
            <person name="Wade K."/>
            <person name="Ball S.L."/>
            <person name="Bradley K.W."/>
            <person name="Asai D.J."/>
            <person name="Bowman C.A."/>
            <person name="Russell D.A."/>
            <person name="Pope W.H."/>
            <person name="Jacobs-Sera D."/>
            <person name="Hendrix R.W."/>
            <person name="Hatfull G.F."/>
        </authorList>
    </citation>
    <scope>NUCLEOTIDE SEQUENCE [LARGE SCALE GENOMIC DNA]</scope>
    <source>
        <strain evidence="6 7">DSM 27648</strain>
    </source>
</reference>
<dbReference type="Gene3D" id="1.50.10.20">
    <property type="match status" value="1"/>
</dbReference>
<dbReference type="InterPro" id="IPR001599">
    <property type="entry name" value="Macroglobln_a2"/>
</dbReference>
<dbReference type="SMART" id="SM01360">
    <property type="entry name" value="A2M"/>
    <property type="match status" value="1"/>
</dbReference>
<comment type="similarity">
    <text evidence="1">Belongs to the protease inhibitor I39 (alpha-2-macroglobulin) family. Bacterial alpha-2-macroglobulin subfamily.</text>
</comment>
<dbReference type="InterPro" id="IPR002890">
    <property type="entry name" value="MG2"/>
</dbReference>
<dbReference type="PATRIC" id="fig|1391654.3.peg.5728"/>
<feature type="domain" description="Alpha-2-macroglobulin bait region" evidence="4">
    <location>
        <begin position="989"/>
        <end position="1139"/>
    </location>
</feature>
<feature type="compositionally biased region" description="Pro residues" evidence="3">
    <location>
        <begin position="71"/>
        <end position="86"/>
    </location>
</feature>
<evidence type="ECO:0000313" key="7">
    <source>
        <dbReference type="Proteomes" id="UP000064967"/>
    </source>
</evidence>
<dbReference type="SMART" id="SM01359">
    <property type="entry name" value="A2M_N_2"/>
    <property type="match status" value="1"/>
</dbReference>
<dbReference type="InterPro" id="IPR051802">
    <property type="entry name" value="YfhM-like"/>
</dbReference>
<evidence type="ECO:0000313" key="6">
    <source>
        <dbReference type="EMBL" id="AKU98986.1"/>
    </source>
</evidence>
<dbReference type="Gene3D" id="2.60.40.3710">
    <property type="match status" value="1"/>
</dbReference>
<name>A0A0K1Q020_9BACT</name>
<dbReference type="Gene3D" id="2.60.40.1930">
    <property type="match status" value="1"/>
</dbReference>
<feature type="compositionally biased region" description="Basic and acidic residues" evidence="3">
    <location>
        <begin position="43"/>
        <end position="57"/>
    </location>
</feature>
<organism evidence="6 7">
    <name type="scientific">Labilithrix luteola</name>
    <dbReference type="NCBI Taxonomy" id="1391654"/>
    <lineage>
        <taxon>Bacteria</taxon>
        <taxon>Pseudomonadati</taxon>
        <taxon>Myxococcota</taxon>
        <taxon>Polyangia</taxon>
        <taxon>Polyangiales</taxon>
        <taxon>Labilitrichaceae</taxon>
        <taxon>Labilithrix</taxon>
    </lineage>
</organism>
<sequence>MGFRISNADEEADNAQERKLAPATPLGADDAKRLVARLPQLPRDAEDEKAFSMRDKSIPAPRAGKTVSEAFPPPAGPPPTNVPPKGPLTVERHEPEGKVEIAPHVTVTFSQPMVPITSVDELAKDKAPITLTPQPEGKWRWLGTRTLLFQPEKRMPMATEYTVEVPSGTKAANGETLNAATRWTFTTPPPTVKRTWPTDNSVALEPIVFVEFDQAIDAGAMLASIELRSARGSVPVKLAEPDEIEGDDTVRRLSQQAEKGRWVAFKPTTKLSTSTGYTVVVKKGAKSAEGPRTTASDQTSSFVTFGPLKVVKSQCGWGKDCAPLQPFTVTFSNPIDLGKFDTSMVKASPEIPAMKVEVHQTYMTISGRTKGRTKYAVDIAKSITDVHQQTMDEPAHLTFDVGPAEPTMFGAENPMVVLDPAAPKQYVVYSINEPALHARVYAVTPEDYKKYIEFSNEWERPRKITPPGKLVFDKTITPKKSPDEVVGTPIDLGAALNGGFGQVLVVVEPTRTLPKGWQRPELHVWIQATELGLAAYAESDRVTGWVTKLTDGSPIDDVEVSLLGEAPVKTQGGIARLPLTKTTMSLVVARKGKDVAIVGDGYAGNPLPQRQDQLRWLVFDDRGMYKPGEELRVKGWLRRVGTGRGGDIDAVPSIEGQTVRYRVRDPRWAEIGTGEAKVDSAGAFDFAYKLPANANLGSAHIELVLEGSRLEANNYHHRFEVQEFRRPEFEVNAKASEGPHYVGGHAVATVTASYYAGGGLPNAPVEWHVTRSTGSFAPPNRTDFHFGPEPRLFWDFRGPSKAEETKTETWSSRTNPQGVHRIRLDFDALEPSYPMSLQLTGQVEDVNRQQWAGRTTMLVHPSDTYVGVRLGKNFVRAGENIDVDLLAANIEGKLVGGRPIVVKAARLDWQQKGTEYVEKEVDVQTCETTSNGGENDKPARCSLKTTEGGRYRVWAVVTDEHGRKNQSATTLYVTGKDVPKDRGVTGDRITVIPDKKEYKPGETAEVLVVAPFLPAEGILTVRRQGIVQLERFTMKDPSQVLKVKLDEPMVPNVEIHVDLVGAAARADSSIKRPAFGTGSVTVNVLPVSRTLAVKAEAKKPTLEPGGATSIEVDVKDAQARPVRDAEVAVIVVDEAVLALSGKKTPDPVSVFYSERYSDVSDVGLRDRIVLADPDLLQRGNLAAEGTASGGGIARPQARMAAGAPMAPPAPAPMASAAELSKSDAAFDKKVASRDEAVSANNTPIQVRTDFGALALFSPRVRTDGSGKATVPVKLPDNLTRYRVMAVASAGDKQFGANESTITARLPLMVRPSAPRFLNFGDRFELPVIVQNQTDSPVDVGVVARAVNATVEEPSAKRVTIPPNDRVEVRFNAAAEKAGTARFQIGIAAKDFADASQITLPVYTPATTEAFATYGEIDDGAIAQPVKMPPNVFPQFGGLEITTSSTQLQALTDAVLYLVKYPFECNEQIASRVLAVASLKDVLSAFKAEGLPSPEVLTKSMTTDFEKLQRHQNGNGGWGFWQEQPWPYLSVHVTHALVRAKEKGFQPNAVMLSRAQSYLRSIESQIPSWYPDDARRAIIAYALFVRKKMGDADPARAKRLITEAGGLEKLPIEAVGWIWPILSQDKASAADNEAIRRHVQNRVTETAGAAHFVSGYKDADWLLLHSDRRADGVLLESMIGDQPQSSVIPKLVKGLLGHRKAGHWTNTQENAFVLLALDRYFATYEKVTPDFVARVWLGDRFAGQHAFKGRTTESSETKVPMQWLASELKSPQSLVLGKDGPGRLYYRIGMQYAPTDLKLPPTDQGFVVSRTYEGADKPEDVRRDADGTWRVKAGTKVRVRVSMVAQSRRYHVALVDPIPAGLEPLNPALAVTGEIPKDPKVAEDAAKRGGRYWYWDRTWYEHQNMRDERVEAFASLLWDGVWDYTYVAKATTPGVYVVPPPKAEEMYSPETFGRGRGDRFIVE</sequence>
<protein>
    <recommendedName>
        <fullName evidence="8">Large extracellular alpha-helical protein</fullName>
    </recommendedName>
</protein>
<dbReference type="InterPro" id="IPR011625">
    <property type="entry name" value="A2M_N_BRD"/>
</dbReference>
<dbReference type="Pfam" id="PF07703">
    <property type="entry name" value="A2M_BRD"/>
    <property type="match status" value="1"/>
</dbReference>
<dbReference type="PANTHER" id="PTHR40094:SF1">
    <property type="entry name" value="UBIQUITIN DOMAIN-CONTAINING PROTEIN"/>
    <property type="match status" value="1"/>
</dbReference>
<dbReference type="InterPro" id="IPR041246">
    <property type="entry name" value="Bact_MG10"/>
</dbReference>
<gene>
    <name evidence="6" type="ORF">AKJ09_05650</name>
</gene>